<dbReference type="SUPFAM" id="SSF49599">
    <property type="entry name" value="TRAF domain-like"/>
    <property type="match status" value="1"/>
</dbReference>
<protein>
    <recommendedName>
        <fullName evidence="6">BTB domain-containing protein</fullName>
    </recommendedName>
</protein>
<dbReference type="InterPro" id="IPR002083">
    <property type="entry name" value="MATH/TRAF_dom"/>
</dbReference>
<accession>A0AAD5ZMW0</accession>
<keyword evidence="5" id="KW-1185">Reference proteome</keyword>
<evidence type="ECO:0008006" key="6">
    <source>
        <dbReference type="Google" id="ProtNLM"/>
    </source>
</evidence>
<dbReference type="Pfam" id="PF22486">
    <property type="entry name" value="MATH_2"/>
    <property type="match status" value="1"/>
</dbReference>
<evidence type="ECO:0000256" key="1">
    <source>
        <dbReference type="ARBA" id="ARBA00004906"/>
    </source>
</evidence>
<comment type="caution">
    <text evidence="4">The sequence shown here is derived from an EMBL/GenBank/DDBJ whole genome shotgun (WGS) entry which is preliminary data.</text>
</comment>
<dbReference type="Gene3D" id="2.60.210.10">
    <property type="entry name" value="Apoptosis, Tumor Necrosis Factor Receptor Associated Protein 2, Chain A"/>
    <property type="match status" value="1"/>
</dbReference>
<dbReference type="PROSITE" id="PS50097">
    <property type="entry name" value="BTB"/>
    <property type="match status" value="1"/>
</dbReference>
<sequence>MDSSVTTSTVQAEVETGSHLFKVIGYSANKGIGIGKLICSGVFTVGNYDWVINFYPDGYAIESKDFISLYFELKSAATNVKTTLAFTILQHNGLPSNMSCGPHDLTFKSTSETSYDFWGFPTFIKRSEFEASKCLEDDAFTIKCTIAIVKGTHLQRTTPYGIPIPPSNLNQRLVRLLESGEGADVTFVVKGERFKAHRFMLAD</sequence>
<evidence type="ECO:0000313" key="5">
    <source>
        <dbReference type="Proteomes" id="UP001210211"/>
    </source>
</evidence>
<dbReference type="SUPFAM" id="SSF54695">
    <property type="entry name" value="POZ domain"/>
    <property type="match status" value="1"/>
</dbReference>
<feature type="domain" description="MATH" evidence="3">
    <location>
        <begin position="16"/>
        <end position="146"/>
    </location>
</feature>
<dbReference type="Proteomes" id="UP001210211">
    <property type="component" value="Unassembled WGS sequence"/>
</dbReference>
<dbReference type="PROSITE" id="PS50144">
    <property type="entry name" value="MATH"/>
    <property type="match status" value="1"/>
</dbReference>
<dbReference type="Gene3D" id="3.30.710.10">
    <property type="entry name" value="Potassium Channel Kv1.1, Chain A"/>
    <property type="match status" value="1"/>
</dbReference>
<reference evidence="4 5" key="1">
    <citation type="journal article" date="2022" name="Cell">
        <title>Repeat-based holocentromeres influence genome architecture and karyotype evolution.</title>
        <authorList>
            <person name="Hofstatter P.G."/>
            <person name="Thangavel G."/>
            <person name="Lux T."/>
            <person name="Neumann P."/>
            <person name="Vondrak T."/>
            <person name="Novak P."/>
            <person name="Zhang M."/>
            <person name="Costa L."/>
            <person name="Castellani M."/>
            <person name="Scott A."/>
            <person name="Toegelov H."/>
            <person name="Fuchs J."/>
            <person name="Mata-Sucre Y."/>
            <person name="Dias Y."/>
            <person name="Vanzela A.L.L."/>
            <person name="Huettel B."/>
            <person name="Almeida C.C.S."/>
            <person name="Simkova H."/>
            <person name="Souza G."/>
            <person name="Pedrosa-Harand A."/>
            <person name="Macas J."/>
            <person name="Mayer K.F.X."/>
            <person name="Houben A."/>
            <person name="Marques A."/>
        </authorList>
    </citation>
    <scope>NUCLEOTIDE SEQUENCE [LARGE SCALE GENOMIC DNA]</scope>
    <source>
        <strain evidence="4">RhyTen1mFocal</strain>
    </source>
</reference>
<evidence type="ECO:0000259" key="2">
    <source>
        <dbReference type="PROSITE" id="PS50097"/>
    </source>
</evidence>
<dbReference type="PANTHER" id="PTHR26379">
    <property type="entry name" value="BTB/POZ AND MATH DOMAIN-CONTAINING PROTEIN 1"/>
    <property type="match status" value="1"/>
</dbReference>
<dbReference type="InterPro" id="IPR000210">
    <property type="entry name" value="BTB/POZ_dom"/>
</dbReference>
<dbReference type="AlphaFoldDB" id="A0AAD5ZMW0"/>
<gene>
    <name evidence="4" type="ORF">LUZ61_004509</name>
</gene>
<organism evidence="4 5">
    <name type="scientific">Rhynchospora tenuis</name>
    <dbReference type="NCBI Taxonomy" id="198213"/>
    <lineage>
        <taxon>Eukaryota</taxon>
        <taxon>Viridiplantae</taxon>
        <taxon>Streptophyta</taxon>
        <taxon>Embryophyta</taxon>
        <taxon>Tracheophyta</taxon>
        <taxon>Spermatophyta</taxon>
        <taxon>Magnoliopsida</taxon>
        <taxon>Liliopsida</taxon>
        <taxon>Poales</taxon>
        <taxon>Cyperaceae</taxon>
        <taxon>Cyperoideae</taxon>
        <taxon>Rhynchosporeae</taxon>
        <taxon>Rhynchospora</taxon>
    </lineage>
</organism>
<dbReference type="GO" id="GO:0016567">
    <property type="term" value="P:protein ubiquitination"/>
    <property type="evidence" value="ECO:0007669"/>
    <property type="project" value="InterPro"/>
</dbReference>
<evidence type="ECO:0000313" key="4">
    <source>
        <dbReference type="EMBL" id="KAJ3700804.1"/>
    </source>
</evidence>
<dbReference type="InterPro" id="IPR011333">
    <property type="entry name" value="SKP1/BTB/POZ_sf"/>
</dbReference>
<dbReference type="CDD" id="cd00121">
    <property type="entry name" value="MATH"/>
    <property type="match status" value="1"/>
</dbReference>
<dbReference type="InterPro" id="IPR045005">
    <property type="entry name" value="BPM1-6"/>
</dbReference>
<dbReference type="InterPro" id="IPR008974">
    <property type="entry name" value="TRAF-like"/>
</dbReference>
<name>A0AAD5ZMW0_9POAL</name>
<dbReference type="EMBL" id="JAMRDG010000001">
    <property type="protein sequence ID" value="KAJ3700804.1"/>
    <property type="molecule type" value="Genomic_DNA"/>
</dbReference>
<proteinExistence type="predicted"/>
<evidence type="ECO:0000259" key="3">
    <source>
        <dbReference type="PROSITE" id="PS50144"/>
    </source>
</evidence>
<dbReference type="PANTHER" id="PTHR26379:SF187">
    <property type="entry name" value="OS07G0655300 PROTEIN"/>
    <property type="match status" value="1"/>
</dbReference>
<comment type="pathway">
    <text evidence="1">Protein modification; protein ubiquitination.</text>
</comment>
<feature type="domain" description="BTB" evidence="2">
    <location>
        <begin position="183"/>
        <end position="203"/>
    </location>
</feature>